<dbReference type="InterPro" id="IPR057666">
    <property type="entry name" value="DrpA_SLOG"/>
</dbReference>
<dbReference type="PANTHER" id="PTHR43022:SF1">
    <property type="entry name" value="PROTEIN SMF"/>
    <property type="match status" value="1"/>
</dbReference>
<organism evidence="3 4">
    <name type="scientific">Lacticaseibacillus pabuli</name>
    <dbReference type="NCBI Taxonomy" id="3025672"/>
    <lineage>
        <taxon>Bacteria</taxon>
        <taxon>Bacillati</taxon>
        <taxon>Bacillota</taxon>
        <taxon>Bacilli</taxon>
        <taxon>Lactobacillales</taxon>
        <taxon>Lactobacillaceae</taxon>
        <taxon>Lacticaseibacillus</taxon>
    </lineage>
</organism>
<dbReference type="SUPFAM" id="SSF102405">
    <property type="entry name" value="MCP/YpsA-like"/>
    <property type="match status" value="1"/>
</dbReference>
<dbReference type="Pfam" id="PF02481">
    <property type="entry name" value="DNA_processg_A"/>
    <property type="match status" value="1"/>
</dbReference>
<keyword evidence="4" id="KW-1185">Reference proteome</keyword>
<reference evidence="3 4" key="1">
    <citation type="submission" date="2023-02" db="EMBL/GenBank/DDBJ databases">
        <title>Genome sequence of Lacticaseibacillus sp. KACC 23028.</title>
        <authorList>
            <person name="Kim S."/>
            <person name="Heo J."/>
            <person name="Kwon S.-W."/>
        </authorList>
    </citation>
    <scope>NUCLEOTIDE SEQUENCE [LARGE SCALE GENOMIC DNA]</scope>
    <source>
        <strain evidence="3 4">KACC 23028</strain>
    </source>
</reference>
<dbReference type="EMBL" id="CP117884">
    <property type="protein sequence ID" value="WDF81551.1"/>
    <property type="molecule type" value="Genomic_DNA"/>
</dbReference>
<dbReference type="Proteomes" id="UP001220377">
    <property type="component" value="Chromosome"/>
</dbReference>
<accession>A0ABY7WPF0</accession>
<protein>
    <submittedName>
        <fullName evidence="3">DNA-processing protein DprA</fullName>
    </submittedName>
</protein>
<evidence type="ECO:0000313" key="4">
    <source>
        <dbReference type="Proteomes" id="UP001220377"/>
    </source>
</evidence>
<name>A0ABY7WPF0_9LACO</name>
<feature type="domain" description="Smf/DprA SLOG" evidence="2">
    <location>
        <begin position="72"/>
        <end position="290"/>
    </location>
</feature>
<sequence length="293" mass="31975">MEIRELLLLAHLASGASPTLARNLLAALNAKAPIEEATLYQLVSRQGRDQLTTYLTSPHLRAQFEALRHQPFLTCVDPEFPARLYEMAQTPLVLFYEGDLRLLSSADDPSSANAKRKVLGVVGSRKATRYTVDFLEYLMPRLDPSTIIVSGLAFGADSMAHRAALDNGMATIAVIGTGCDRYYPPQHRQLQLQIAREGLLLSEYPPGTDVLPYRFVARNRIIAGLAHGLLVTEAATKSGTLITAKMALEAGRSVFALPNRFDAPLGMGTNDVVKAGATFVTSAVDIRTELQYF</sequence>
<dbReference type="RefSeq" id="WP_274258395.1">
    <property type="nucleotide sequence ID" value="NZ_CP117884.1"/>
</dbReference>
<evidence type="ECO:0000256" key="1">
    <source>
        <dbReference type="ARBA" id="ARBA00006525"/>
    </source>
</evidence>
<dbReference type="NCBIfam" id="TIGR00732">
    <property type="entry name" value="dprA"/>
    <property type="match status" value="1"/>
</dbReference>
<dbReference type="PANTHER" id="PTHR43022">
    <property type="entry name" value="PROTEIN SMF"/>
    <property type="match status" value="1"/>
</dbReference>
<gene>
    <name evidence="3" type="primary">dprA</name>
    <name evidence="3" type="ORF">PQ472_06325</name>
</gene>
<dbReference type="InterPro" id="IPR003488">
    <property type="entry name" value="DprA"/>
</dbReference>
<evidence type="ECO:0000313" key="3">
    <source>
        <dbReference type="EMBL" id="WDF81551.1"/>
    </source>
</evidence>
<dbReference type="Gene3D" id="3.40.50.450">
    <property type="match status" value="1"/>
</dbReference>
<comment type="similarity">
    <text evidence="1">Belongs to the DprA/Smf family.</text>
</comment>
<proteinExistence type="inferred from homology"/>
<evidence type="ECO:0000259" key="2">
    <source>
        <dbReference type="Pfam" id="PF02481"/>
    </source>
</evidence>